<dbReference type="OrthoDB" id="8799554at2759"/>
<keyword evidence="1" id="KW-0175">Coiled coil</keyword>
<dbReference type="AlphaFoldDB" id="A0A9Q1CDF4"/>
<feature type="coiled-coil region" evidence="1">
    <location>
        <begin position="83"/>
        <end position="260"/>
    </location>
</feature>
<feature type="region of interest" description="Disordered" evidence="2">
    <location>
        <begin position="59"/>
        <end position="80"/>
    </location>
</feature>
<reference evidence="3" key="1">
    <citation type="submission" date="2021-10" db="EMBL/GenBank/DDBJ databases">
        <title>Tropical sea cucumber genome reveals ecological adaptation and Cuvierian tubules defense mechanism.</title>
        <authorList>
            <person name="Chen T."/>
        </authorList>
    </citation>
    <scope>NUCLEOTIDE SEQUENCE</scope>
    <source>
        <strain evidence="3">Nanhai2018</strain>
        <tissue evidence="3">Muscle</tissue>
    </source>
</reference>
<evidence type="ECO:0000313" key="3">
    <source>
        <dbReference type="EMBL" id="KAJ8042910.1"/>
    </source>
</evidence>
<comment type="caution">
    <text evidence="3">The sequence shown here is derived from an EMBL/GenBank/DDBJ whole genome shotgun (WGS) entry which is preliminary data.</text>
</comment>
<proteinExistence type="predicted"/>
<gene>
    <name evidence="3" type="ORF">HOLleu_09793</name>
</gene>
<dbReference type="Proteomes" id="UP001152320">
    <property type="component" value="Chromosome 4"/>
</dbReference>
<evidence type="ECO:0000256" key="2">
    <source>
        <dbReference type="SAM" id="MobiDB-lite"/>
    </source>
</evidence>
<accession>A0A9Q1CDF4</accession>
<name>A0A9Q1CDF4_HOLLE</name>
<evidence type="ECO:0000256" key="1">
    <source>
        <dbReference type="SAM" id="Coils"/>
    </source>
</evidence>
<evidence type="ECO:0000313" key="4">
    <source>
        <dbReference type="Proteomes" id="UP001152320"/>
    </source>
</evidence>
<keyword evidence="4" id="KW-1185">Reference proteome</keyword>
<organism evidence="3 4">
    <name type="scientific">Holothuria leucospilota</name>
    <name type="common">Black long sea cucumber</name>
    <name type="synonym">Mertensiothuria leucospilota</name>
    <dbReference type="NCBI Taxonomy" id="206669"/>
    <lineage>
        <taxon>Eukaryota</taxon>
        <taxon>Metazoa</taxon>
        <taxon>Echinodermata</taxon>
        <taxon>Eleutherozoa</taxon>
        <taxon>Echinozoa</taxon>
        <taxon>Holothuroidea</taxon>
        <taxon>Aspidochirotacea</taxon>
        <taxon>Aspidochirotida</taxon>
        <taxon>Holothuriidae</taxon>
        <taxon>Holothuria</taxon>
    </lineage>
</organism>
<sequence>MTSPRGHSGSRALGSIKLKGTVFPPLARTVNDSSRQYFVEHQLMVQGDSMGLSGFVSKSSERVDLSPTKSPSRPVTSRPDAVSLKLAEEVKEMQNKEKQYKNKIQSLQKVIEQLKQDVKIRDSDLAAINQKLQEIEEHYKVLYNDECSSHTETKSKLKVVSDELEEKNELVEELKRKHEESMQEVKNRYETQVKQLEDDMKREITERDDKIEKMKKQMANFLKDNSWERQQQLEELTKELGKVSEEAIDLKAKLKSLMKNKKCENCDHLKNDIRKRDQKISENEATIKELMVLCQKFETQLKQQAILQECAEMLDKA</sequence>
<protein>
    <submittedName>
        <fullName evidence="3">Uncharacterized protein</fullName>
    </submittedName>
</protein>
<dbReference type="EMBL" id="JAIZAY010000004">
    <property type="protein sequence ID" value="KAJ8042910.1"/>
    <property type="molecule type" value="Genomic_DNA"/>
</dbReference>